<dbReference type="Gene3D" id="1.20.1720.10">
    <property type="entry name" value="Multidrug resistance protein D"/>
    <property type="match status" value="1"/>
</dbReference>
<keyword evidence="4" id="KW-1003">Cell membrane</keyword>
<comment type="subcellular location">
    <subcellularLocation>
        <location evidence="1">Cell membrane</location>
        <topology evidence="1">Multi-pass membrane protein</topology>
    </subcellularLocation>
</comment>
<keyword evidence="5 8" id="KW-0812">Transmembrane</keyword>
<feature type="transmembrane region" description="Helical" evidence="8">
    <location>
        <begin position="121"/>
        <end position="141"/>
    </location>
</feature>
<dbReference type="PANTHER" id="PTHR42718">
    <property type="entry name" value="MAJOR FACILITATOR SUPERFAMILY MULTIDRUG TRANSPORTER MFSC"/>
    <property type="match status" value="1"/>
</dbReference>
<feature type="transmembrane region" description="Helical" evidence="8">
    <location>
        <begin position="179"/>
        <end position="198"/>
    </location>
</feature>
<dbReference type="PROSITE" id="PS50850">
    <property type="entry name" value="MFS"/>
    <property type="match status" value="1"/>
</dbReference>
<feature type="transmembrane region" description="Helical" evidence="8">
    <location>
        <begin position="148"/>
        <end position="167"/>
    </location>
</feature>
<evidence type="ECO:0000256" key="6">
    <source>
        <dbReference type="ARBA" id="ARBA00022989"/>
    </source>
</evidence>
<evidence type="ECO:0000256" key="5">
    <source>
        <dbReference type="ARBA" id="ARBA00022692"/>
    </source>
</evidence>
<feature type="transmembrane region" description="Helical" evidence="8">
    <location>
        <begin position="319"/>
        <end position="336"/>
    </location>
</feature>
<feature type="transmembrane region" description="Helical" evidence="8">
    <location>
        <begin position="419"/>
        <end position="441"/>
    </location>
</feature>
<feature type="transmembrane region" description="Helical" evidence="8">
    <location>
        <begin position="279"/>
        <end position="307"/>
    </location>
</feature>
<keyword evidence="11" id="KW-1185">Reference proteome</keyword>
<reference evidence="10 11" key="1">
    <citation type="submission" date="2023-07" db="EMBL/GenBank/DDBJ databases">
        <authorList>
            <person name="Girao M."/>
            <person name="Carvalho M.F."/>
        </authorList>
    </citation>
    <scope>NUCLEOTIDE SEQUENCE [LARGE SCALE GENOMIC DNA]</scope>
    <source>
        <strain evidence="10 11">YIM65754</strain>
    </source>
</reference>
<sequence length="485" mass="50894">MQSPQLEDQADVGREADLEPGSKVLIGVLVVAAFVMILNETIMSVALPPLMVDLDITASTAQWLTTGFMLTMAVVIPITGYLFERFTLRQVFIASMGVFSLGTLLAASAPGFELLLAGRVTQAAGTAIMLPLLMTTVLRVVPAHKRGGMMGIISIVISVAPAIGPTISGIILDALDWRWMFWIVLPIALIAFAIGVVLVKNVTETKKVPLDVVSVILSVFAFGGIVYGLSSIGHSAEESSIPVWVPLVVGVAALAVFVMRQLSRQKDGRALLDMRPFGYPVFSIGLSMVVVSMMALFGALILLPLYLQNVRGLDTLETGLLLLPGGLAMGLLSPFVGRIYDRIGARPLVIPGAAVVSASLWLMTLLDAESSTPMIVCVHVMLMLGLASVMTPLMTSSLGAVPAELYSHGSAIFNTVQQLAGAAGTALFITVMTVTATSAASDGASELAANQDGIHMAFLCGGVVSLLAVVAAFFIRKPDAALTEA</sequence>
<keyword evidence="3" id="KW-0813">Transport</keyword>
<evidence type="ECO:0000256" key="4">
    <source>
        <dbReference type="ARBA" id="ARBA00022475"/>
    </source>
</evidence>
<dbReference type="InterPro" id="IPR036259">
    <property type="entry name" value="MFS_trans_sf"/>
</dbReference>
<feature type="transmembrane region" description="Helical" evidence="8">
    <location>
        <begin position="63"/>
        <end position="83"/>
    </location>
</feature>
<dbReference type="NCBIfam" id="TIGR00711">
    <property type="entry name" value="efflux_EmrB"/>
    <property type="match status" value="1"/>
</dbReference>
<feature type="transmembrane region" description="Helical" evidence="8">
    <location>
        <begin position="210"/>
        <end position="229"/>
    </location>
</feature>
<evidence type="ECO:0000256" key="2">
    <source>
        <dbReference type="ARBA" id="ARBA00008537"/>
    </source>
</evidence>
<protein>
    <submittedName>
        <fullName evidence="10">DHA2 family efflux MFS transporter permease subunit</fullName>
    </submittedName>
</protein>
<evidence type="ECO:0000256" key="1">
    <source>
        <dbReference type="ARBA" id="ARBA00004651"/>
    </source>
</evidence>
<feature type="transmembrane region" description="Helical" evidence="8">
    <location>
        <begin position="241"/>
        <end position="259"/>
    </location>
</feature>
<feature type="transmembrane region" description="Helical" evidence="8">
    <location>
        <begin position="372"/>
        <end position="398"/>
    </location>
</feature>
<dbReference type="InterPro" id="IPR020846">
    <property type="entry name" value="MFS_dom"/>
</dbReference>
<name>A0ABU7LFT3_9NOCA</name>
<feature type="transmembrane region" description="Helical" evidence="8">
    <location>
        <begin position="453"/>
        <end position="475"/>
    </location>
</feature>
<keyword evidence="6 8" id="KW-1133">Transmembrane helix</keyword>
<feature type="transmembrane region" description="Helical" evidence="8">
    <location>
        <begin position="90"/>
        <end position="109"/>
    </location>
</feature>
<feature type="transmembrane region" description="Helical" evidence="8">
    <location>
        <begin position="348"/>
        <end position="366"/>
    </location>
</feature>
<gene>
    <name evidence="10" type="ORF">Q7514_22875</name>
</gene>
<dbReference type="InterPro" id="IPR004638">
    <property type="entry name" value="EmrB-like"/>
</dbReference>
<evidence type="ECO:0000313" key="10">
    <source>
        <dbReference type="EMBL" id="MEE2060370.1"/>
    </source>
</evidence>
<dbReference type="PANTHER" id="PTHR42718:SF9">
    <property type="entry name" value="MAJOR FACILITATOR SUPERFAMILY MULTIDRUG TRANSPORTER MFSC"/>
    <property type="match status" value="1"/>
</dbReference>
<evidence type="ECO:0000256" key="7">
    <source>
        <dbReference type="ARBA" id="ARBA00023136"/>
    </source>
</evidence>
<evidence type="ECO:0000256" key="3">
    <source>
        <dbReference type="ARBA" id="ARBA00022448"/>
    </source>
</evidence>
<proteinExistence type="inferred from homology"/>
<keyword evidence="7 8" id="KW-0472">Membrane</keyword>
<dbReference type="PRINTS" id="PR01036">
    <property type="entry name" value="TCRTETB"/>
</dbReference>
<organism evidence="10 11">
    <name type="scientific">Rhodococcus artemisiae</name>
    <dbReference type="NCBI Taxonomy" id="714159"/>
    <lineage>
        <taxon>Bacteria</taxon>
        <taxon>Bacillati</taxon>
        <taxon>Actinomycetota</taxon>
        <taxon>Actinomycetes</taxon>
        <taxon>Mycobacteriales</taxon>
        <taxon>Nocardiaceae</taxon>
        <taxon>Rhodococcus</taxon>
    </lineage>
</organism>
<comment type="caution">
    <text evidence="10">The sequence shown here is derived from an EMBL/GenBank/DDBJ whole genome shotgun (WGS) entry which is preliminary data.</text>
</comment>
<feature type="domain" description="Major facilitator superfamily (MFS) profile" evidence="9">
    <location>
        <begin position="25"/>
        <end position="480"/>
    </location>
</feature>
<dbReference type="InterPro" id="IPR011701">
    <property type="entry name" value="MFS"/>
</dbReference>
<dbReference type="CDD" id="cd17503">
    <property type="entry name" value="MFS_LmrB_MDR_like"/>
    <property type="match status" value="1"/>
</dbReference>
<dbReference type="Pfam" id="PF07690">
    <property type="entry name" value="MFS_1"/>
    <property type="match status" value="1"/>
</dbReference>
<evidence type="ECO:0000313" key="11">
    <source>
        <dbReference type="Proteomes" id="UP001336020"/>
    </source>
</evidence>
<comment type="similarity">
    <text evidence="2">Belongs to the major facilitator superfamily. EmrB family.</text>
</comment>
<dbReference type="SUPFAM" id="SSF103473">
    <property type="entry name" value="MFS general substrate transporter"/>
    <property type="match status" value="1"/>
</dbReference>
<dbReference type="RefSeq" id="WP_330135557.1">
    <property type="nucleotide sequence ID" value="NZ_JAUTXY010000012.1"/>
</dbReference>
<dbReference type="Gene3D" id="1.20.1250.20">
    <property type="entry name" value="MFS general substrate transporter like domains"/>
    <property type="match status" value="1"/>
</dbReference>
<evidence type="ECO:0000256" key="8">
    <source>
        <dbReference type="SAM" id="Phobius"/>
    </source>
</evidence>
<accession>A0ABU7LFT3</accession>
<dbReference type="EMBL" id="JAUTXY010000012">
    <property type="protein sequence ID" value="MEE2060370.1"/>
    <property type="molecule type" value="Genomic_DNA"/>
</dbReference>
<dbReference type="Proteomes" id="UP001336020">
    <property type="component" value="Unassembled WGS sequence"/>
</dbReference>
<feature type="transmembrane region" description="Helical" evidence="8">
    <location>
        <begin position="24"/>
        <end position="43"/>
    </location>
</feature>
<evidence type="ECO:0000259" key="9">
    <source>
        <dbReference type="PROSITE" id="PS50850"/>
    </source>
</evidence>